<dbReference type="NCBIfam" id="NF008954">
    <property type="entry name" value="PRK12296.1"/>
    <property type="match status" value="1"/>
</dbReference>
<dbReference type="InterPro" id="IPR036346">
    <property type="entry name" value="GTP-bd_prot_GTP1/OBG_C_sf"/>
</dbReference>
<name>A0AA45WUY6_9CLOT</name>
<evidence type="ECO:0000259" key="11">
    <source>
        <dbReference type="PROSITE" id="PS51881"/>
    </source>
</evidence>
<dbReference type="PANTHER" id="PTHR11702">
    <property type="entry name" value="DEVELOPMENTALLY REGULATED GTP-BINDING PROTEIN-RELATED"/>
    <property type="match status" value="1"/>
</dbReference>
<keyword evidence="6 9" id="KW-0378">Hydrolase</keyword>
<keyword evidence="3 9" id="KW-0963">Cytoplasm</keyword>
<dbReference type="NCBIfam" id="NF008956">
    <property type="entry name" value="PRK12299.1"/>
    <property type="match status" value="1"/>
</dbReference>
<feature type="binding site" evidence="9">
    <location>
        <begin position="311"/>
        <end position="313"/>
    </location>
    <ligand>
        <name>GTP</name>
        <dbReference type="ChEBI" id="CHEBI:37565"/>
    </ligand>
</feature>
<dbReference type="InterPro" id="IPR031167">
    <property type="entry name" value="G_OBG"/>
</dbReference>
<dbReference type="InterPro" id="IPR036726">
    <property type="entry name" value="GTP1_OBG_dom_sf"/>
</dbReference>
<evidence type="ECO:0000256" key="2">
    <source>
        <dbReference type="ARBA" id="ARBA00007699"/>
    </source>
</evidence>
<comment type="caution">
    <text evidence="13">The sequence shown here is derived from an EMBL/GenBank/DDBJ whole genome shotgun (WGS) entry which is preliminary data.</text>
</comment>
<dbReference type="GO" id="GO:0003924">
    <property type="term" value="F:GTPase activity"/>
    <property type="evidence" value="ECO:0007669"/>
    <property type="project" value="UniProtKB-UniRule"/>
</dbReference>
<evidence type="ECO:0000313" key="13">
    <source>
        <dbReference type="EMBL" id="SMP49614.1"/>
    </source>
</evidence>
<feature type="binding site" evidence="9">
    <location>
        <begin position="190"/>
        <end position="194"/>
    </location>
    <ligand>
        <name>GTP</name>
        <dbReference type="ChEBI" id="CHEBI:37565"/>
    </ligand>
</feature>
<evidence type="ECO:0000256" key="5">
    <source>
        <dbReference type="ARBA" id="ARBA00022741"/>
    </source>
</evidence>
<evidence type="ECO:0000259" key="10">
    <source>
        <dbReference type="PROSITE" id="PS51710"/>
    </source>
</evidence>
<dbReference type="HAMAP" id="MF_01454">
    <property type="entry name" value="GTPase_Obg"/>
    <property type="match status" value="1"/>
</dbReference>
<keyword evidence="5 9" id="KW-0547">Nucleotide-binding</keyword>
<dbReference type="GO" id="GO:0000287">
    <property type="term" value="F:magnesium ion binding"/>
    <property type="evidence" value="ECO:0007669"/>
    <property type="project" value="InterPro"/>
</dbReference>
<dbReference type="Pfam" id="PF01926">
    <property type="entry name" value="MMR_HSR1"/>
    <property type="match status" value="1"/>
</dbReference>
<feature type="domain" description="OCT" evidence="11">
    <location>
        <begin position="349"/>
        <end position="429"/>
    </location>
</feature>
<dbReference type="EC" id="3.6.5.-" evidence="9"/>
<feature type="binding site" evidence="9">
    <location>
        <position position="192"/>
    </location>
    <ligand>
        <name>Mg(2+)</name>
        <dbReference type="ChEBI" id="CHEBI:18420"/>
    </ligand>
</feature>
<evidence type="ECO:0000259" key="12">
    <source>
        <dbReference type="PROSITE" id="PS51883"/>
    </source>
</evidence>
<feature type="domain" description="OBG-type G" evidence="10">
    <location>
        <begin position="159"/>
        <end position="330"/>
    </location>
</feature>
<dbReference type="InterPro" id="IPR006169">
    <property type="entry name" value="GTP1_OBG_dom"/>
</dbReference>
<feature type="binding site" evidence="9">
    <location>
        <begin position="165"/>
        <end position="172"/>
    </location>
    <ligand>
        <name>GTP</name>
        <dbReference type="ChEBI" id="CHEBI:37565"/>
    </ligand>
</feature>
<dbReference type="Pfam" id="PF09269">
    <property type="entry name" value="DUF1967"/>
    <property type="match status" value="1"/>
</dbReference>
<keyword evidence="8 9" id="KW-0342">GTP-binding</keyword>
<dbReference type="PANTHER" id="PTHR11702:SF31">
    <property type="entry name" value="MITOCHONDRIAL RIBOSOME-ASSOCIATED GTPASE 2"/>
    <property type="match status" value="1"/>
</dbReference>
<dbReference type="PROSITE" id="PS51883">
    <property type="entry name" value="OBG"/>
    <property type="match status" value="1"/>
</dbReference>
<comment type="similarity">
    <text evidence="2 9">Belongs to the TRAFAC class OBG-HflX-like GTPase superfamily. OBG GTPase family.</text>
</comment>
<sequence>MFVDHAEISLKAGDGGNGIVAFRREKYVPDGGPDGGDGGKGGDVWIIADSNLRTLMDFRYKRHYKAEKGEDGRKKNMFGKSGNDLELLVPCGTLIINKQTGTMLADLVNPGDRFLAARGGKGGKGNARFKTPTRQAPQFATAGEQGEEIEVMLELKLIADIGLLGFPNVGKSTLLSVISEARPKIANYHFTTLTPNLGVVKGKGGDSFVVADIPGLIEGASEGVGLGHDFLRHIERTKVLIHVIDAAGLEGRDPVDDYEKLNLELFQYAEALKEKPQIIAANKVDLLFDEDKMAVLKAGFEEKQRPFYVISAATGAGIDELMTAAGKMLKDEEQRLEHEGPSIETTERVVKLPPKDMERFTVRKQDGIYLVEGDMVRKLIYSLNMESMDSLLHFYRILEKHGVIARLKEMGIHEGDTVQIMEVEFEFTDQMDPGH</sequence>
<evidence type="ECO:0000256" key="9">
    <source>
        <dbReference type="HAMAP-Rule" id="MF_01454"/>
    </source>
</evidence>
<dbReference type="InterPro" id="IPR015349">
    <property type="entry name" value="OCT_dom"/>
</dbReference>
<organism evidence="13 14">
    <name type="scientific">Anoxynatronum buryatiense</name>
    <dbReference type="NCBI Taxonomy" id="489973"/>
    <lineage>
        <taxon>Bacteria</taxon>
        <taxon>Bacillati</taxon>
        <taxon>Bacillota</taxon>
        <taxon>Clostridia</taxon>
        <taxon>Eubacteriales</taxon>
        <taxon>Clostridiaceae</taxon>
        <taxon>Anoxynatronum</taxon>
    </lineage>
</organism>
<evidence type="ECO:0000256" key="8">
    <source>
        <dbReference type="ARBA" id="ARBA00023134"/>
    </source>
</evidence>
<reference evidence="13" key="1">
    <citation type="submission" date="2017-05" db="EMBL/GenBank/DDBJ databases">
        <authorList>
            <person name="Varghese N."/>
            <person name="Submissions S."/>
        </authorList>
    </citation>
    <scope>NUCLEOTIDE SEQUENCE</scope>
    <source>
        <strain evidence="13">Su22</strain>
    </source>
</reference>
<dbReference type="PIRSF" id="PIRSF002401">
    <property type="entry name" value="GTP_bd_Obg/CgtA"/>
    <property type="match status" value="1"/>
</dbReference>
<dbReference type="GO" id="GO:0005525">
    <property type="term" value="F:GTP binding"/>
    <property type="evidence" value="ECO:0007669"/>
    <property type="project" value="UniProtKB-UniRule"/>
</dbReference>
<dbReference type="Proteomes" id="UP001158066">
    <property type="component" value="Unassembled WGS sequence"/>
</dbReference>
<dbReference type="Gene3D" id="3.40.50.300">
    <property type="entry name" value="P-loop containing nucleotide triphosphate hydrolases"/>
    <property type="match status" value="1"/>
</dbReference>
<proteinExistence type="inferred from homology"/>
<dbReference type="RefSeq" id="WP_283408616.1">
    <property type="nucleotide sequence ID" value="NZ_FXUF01000003.1"/>
</dbReference>
<dbReference type="EMBL" id="FXUF01000003">
    <property type="protein sequence ID" value="SMP49614.1"/>
    <property type="molecule type" value="Genomic_DNA"/>
</dbReference>
<dbReference type="FunFam" id="2.70.210.12:FF:000001">
    <property type="entry name" value="GTPase Obg"/>
    <property type="match status" value="1"/>
</dbReference>
<evidence type="ECO:0000256" key="3">
    <source>
        <dbReference type="ARBA" id="ARBA00022490"/>
    </source>
</evidence>
<dbReference type="NCBIfam" id="TIGR03595">
    <property type="entry name" value="Obg_CgtA_exten"/>
    <property type="match status" value="1"/>
</dbReference>
<evidence type="ECO:0000256" key="1">
    <source>
        <dbReference type="ARBA" id="ARBA00001946"/>
    </source>
</evidence>
<dbReference type="PROSITE" id="PS51881">
    <property type="entry name" value="OCT"/>
    <property type="match status" value="1"/>
</dbReference>
<evidence type="ECO:0000256" key="7">
    <source>
        <dbReference type="ARBA" id="ARBA00022842"/>
    </source>
</evidence>
<gene>
    <name evidence="9" type="primary">obg</name>
    <name evidence="13" type="ORF">SAMN06296020_103361</name>
</gene>
<dbReference type="SUPFAM" id="SSF82051">
    <property type="entry name" value="Obg GTP-binding protein N-terminal domain"/>
    <property type="match status" value="1"/>
</dbReference>
<keyword evidence="4 9" id="KW-0479">Metal-binding</keyword>
<dbReference type="GO" id="GO:0042254">
    <property type="term" value="P:ribosome biogenesis"/>
    <property type="evidence" value="ECO:0007669"/>
    <property type="project" value="UniProtKB-UniRule"/>
</dbReference>
<comment type="subunit">
    <text evidence="9">Monomer.</text>
</comment>
<dbReference type="InterPro" id="IPR006074">
    <property type="entry name" value="GTP1-OBG_CS"/>
</dbReference>
<dbReference type="InterPro" id="IPR006073">
    <property type="entry name" value="GTP-bd"/>
</dbReference>
<keyword evidence="14" id="KW-1185">Reference proteome</keyword>
<evidence type="ECO:0000256" key="4">
    <source>
        <dbReference type="ARBA" id="ARBA00022723"/>
    </source>
</evidence>
<dbReference type="Pfam" id="PF01018">
    <property type="entry name" value="GTP1_OBG"/>
    <property type="match status" value="1"/>
</dbReference>
<dbReference type="CDD" id="cd01898">
    <property type="entry name" value="Obg"/>
    <property type="match status" value="1"/>
</dbReference>
<dbReference type="NCBIfam" id="NF008955">
    <property type="entry name" value="PRK12297.1"/>
    <property type="match status" value="1"/>
</dbReference>
<feature type="binding site" evidence="9">
    <location>
        <position position="172"/>
    </location>
    <ligand>
        <name>Mg(2+)</name>
        <dbReference type="ChEBI" id="CHEBI:18420"/>
    </ligand>
</feature>
<dbReference type="Gene3D" id="3.30.300.350">
    <property type="entry name" value="GTP-binding protein OBG, C-terminal domain"/>
    <property type="match status" value="1"/>
</dbReference>
<dbReference type="NCBIfam" id="TIGR02729">
    <property type="entry name" value="Obg_CgtA"/>
    <property type="match status" value="1"/>
</dbReference>
<dbReference type="PROSITE" id="PS00905">
    <property type="entry name" value="GTP1_OBG"/>
    <property type="match status" value="1"/>
</dbReference>
<dbReference type="AlphaFoldDB" id="A0AA45WUY6"/>
<dbReference type="Gene3D" id="2.70.210.12">
    <property type="entry name" value="GTP1/OBG domain"/>
    <property type="match status" value="1"/>
</dbReference>
<feature type="binding site" evidence="9">
    <location>
        <begin position="212"/>
        <end position="215"/>
    </location>
    <ligand>
        <name>GTP</name>
        <dbReference type="ChEBI" id="CHEBI:37565"/>
    </ligand>
</feature>
<comment type="cofactor">
    <cofactor evidence="1 9">
        <name>Mg(2+)</name>
        <dbReference type="ChEBI" id="CHEBI:18420"/>
    </cofactor>
</comment>
<comment type="function">
    <text evidence="9">An essential GTPase which binds GTP, GDP and possibly (p)ppGpp with moderate affinity, with high nucleotide exchange rates and a fairly low GTP hydrolysis rate. Plays a role in control of the cell cycle, stress response, ribosome biogenesis and in those bacteria that undergo differentiation, in morphogenesis control.</text>
</comment>
<evidence type="ECO:0000256" key="6">
    <source>
        <dbReference type="ARBA" id="ARBA00022801"/>
    </source>
</evidence>
<dbReference type="InterPro" id="IPR027417">
    <property type="entry name" value="P-loop_NTPase"/>
</dbReference>
<accession>A0AA45WUY6</accession>
<evidence type="ECO:0000313" key="14">
    <source>
        <dbReference type="Proteomes" id="UP001158066"/>
    </source>
</evidence>
<feature type="domain" description="Obg" evidence="12">
    <location>
        <begin position="1"/>
        <end position="158"/>
    </location>
</feature>
<dbReference type="GO" id="GO:0005737">
    <property type="term" value="C:cytoplasm"/>
    <property type="evidence" value="ECO:0007669"/>
    <property type="project" value="UniProtKB-SubCell"/>
</dbReference>
<keyword evidence="7 9" id="KW-0460">Magnesium</keyword>
<dbReference type="InterPro" id="IPR014100">
    <property type="entry name" value="GTP-bd_Obg/CgtA"/>
</dbReference>
<feature type="binding site" evidence="9">
    <location>
        <begin position="282"/>
        <end position="285"/>
    </location>
    <ligand>
        <name>GTP</name>
        <dbReference type="ChEBI" id="CHEBI:37565"/>
    </ligand>
</feature>
<protein>
    <recommendedName>
        <fullName evidence="9">GTPase Obg</fullName>
        <ecNumber evidence="9">3.6.5.-</ecNumber>
    </recommendedName>
    <alternativeName>
        <fullName evidence="9">GTP-binding protein Obg</fullName>
    </alternativeName>
</protein>
<dbReference type="PROSITE" id="PS51710">
    <property type="entry name" value="G_OBG"/>
    <property type="match status" value="1"/>
</dbReference>
<dbReference type="SUPFAM" id="SSF52540">
    <property type="entry name" value="P-loop containing nucleoside triphosphate hydrolases"/>
    <property type="match status" value="1"/>
</dbReference>
<comment type="subcellular location">
    <subcellularLocation>
        <location evidence="9">Cytoplasm</location>
    </subcellularLocation>
</comment>
<dbReference type="PRINTS" id="PR00326">
    <property type="entry name" value="GTP1OBG"/>
</dbReference>
<dbReference type="InterPro" id="IPR045086">
    <property type="entry name" value="OBG_GTPase"/>
</dbReference>
<dbReference type="SUPFAM" id="SSF102741">
    <property type="entry name" value="Obg GTP-binding protein C-terminal domain"/>
    <property type="match status" value="1"/>
</dbReference>